<organism evidence="3 4">
    <name type="scientific">Blyttiomyces helicus</name>
    <dbReference type="NCBI Taxonomy" id="388810"/>
    <lineage>
        <taxon>Eukaryota</taxon>
        <taxon>Fungi</taxon>
        <taxon>Fungi incertae sedis</taxon>
        <taxon>Chytridiomycota</taxon>
        <taxon>Chytridiomycota incertae sedis</taxon>
        <taxon>Chytridiomycetes</taxon>
        <taxon>Chytridiomycetes incertae sedis</taxon>
        <taxon>Blyttiomyces</taxon>
    </lineage>
</organism>
<accession>A0A4P9W3J2</accession>
<reference evidence="4" key="1">
    <citation type="journal article" date="2018" name="Nat. Microbiol.">
        <title>Leveraging single-cell genomics to expand the fungal tree of life.</title>
        <authorList>
            <person name="Ahrendt S.R."/>
            <person name="Quandt C.A."/>
            <person name="Ciobanu D."/>
            <person name="Clum A."/>
            <person name="Salamov A."/>
            <person name="Andreopoulos B."/>
            <person name="Cheng J.F."/>
            <person name="Woyke T."/>
            <person name="Pelin A."/>
            <person name="Henrissat B."/>
            <person name="Reynolds N.K."/>
            <person name="Benny G.L."/>
            <person name="Smith M.E."/>
            <person name="James T.Y."/>
            <person name="Grigoriev I.V."/>
        </authorList>
    </citation>
    <scope>NUCLEOTIDE SEQUENCE [LARGE SCALE GENOMIC DNA]</scope>
</reference>
<keyword evidence="4" id="KW-1185">Reference proteome</keyword>
<evidence type="ECO:0000313" key="4">
    <source>
        <dbReference type="Proteomes" id="UP000269721"/>
    </source>
</evidence>
<keyword evidence="1" id="KW-0732">Signal</keyword>
<evidence type="ECO:0000313" key="3">
    <source>
        <dbReference type="EMBL" id="RKO85358.1"/>
    </source>
</evidence>
<dbReference type="InterPro" id="IPR042307">
    <property type="entry name" value="Reeler_sf"/>
</dbReference>
<gene>
    <name evidence="3" type="ORF">BDK51DRAFT_46845</name>
</gene>
<feature type="chain" id="PRO_5020298849" description="Reelin domain-containing protein" evidence="1">
    <location>
        <begin position="20"/>
        <end position="226"/>
    </location>
</feature>
<evidence type="ECO:0000259" key="2">
    <source>
        <dbReference type="Pfam" id="PF02014"/>
    </source>
</evidence>
<name>A0A4P9W3J2_9FUNG</name>
<dbReference type="EMBL" id="KZ999159">
    <property type="protein sequence ID" value="RKO85358.1"/>
    <property type="molecule type" value="Genomic_DNA"/>
</dbReference>
<dbReference type="Proteomes" id="UP000269721">
    <property type="component" value="Unassembled WGS sequence"/>
</dbReference>
<feature type="signal peptide" evidence="1">
    <location>
        <begin position="1"/>
        <end position="19"/>
    </location>
</feature>
<protein>
    <recommendedName>
        <fullName evidence="2">Reelin domain-containing protein</fullName>
    </recommendedName>
</protein>
<dbReference type="AlphaFoldDB" id="A0A4P9W3J2"/>
<dbReference type="Gene3D" id="2.60.40.4060">
    <property type="entry name" value="Reeler domain"/>
    <property type="match status" value="1"/>
</dbReference>
<dbReference type="InterPro" id="IPR002861">
    <property type="entry name" value="Reeler_dom"/>
</dbReference>
<proteinExistence type="predicted"/>
<feature type="domain" description="Reelin" evidence="2">
    <location>
        <begin position="49"/>
        <end position="149"/>
    </location>
</feature>
<dbReference type="Pfam" id="PF02014">
    <property type="entry name" value="Reeler"/>
    <property type="match status" value="1"/>
</dbReference>
<evidence type="ECO:0000256" key="1">
    <source>
        <dbReference type="SAM" id="SignalP"/>
    </source>
</evidence>
<sequence>MRSALALAAALALAGSVSTYPTHPGVCTLDLATVASIGPMGPLNPLLGYVLKADATTYTPGGPPVTVTLSGGGGLHNGLLLFAADSGGHWAAFNTTYFATMDAYCASYGSGATLGHINPLVKSDTSFTWTPPATDSGSLAFYGIVVVQKISGWSFQGVSSTALTAAVSASSPSTIQFTTISALPAAIQPSKYYKRLQAFHAVGSQLYSRSSRAPRPPALPCKDPDI</sequence>
<dbReference type="OrthoDB" id="2157874at2759"/>